<dbReference type="OrthoDB" id="4547336at2"/>
<evidence type="ECO:0000259" key="12">
    <source>
        <dbReference type="Pfam" id="PF04446"/>
    </source>
</evidence>
<evidence type="ECO:0000256" key="2">
    <source>
        <dbReference type="ARBA" id="ARBA00010113"/>
    </source>
</evidence>
<dbReference type="GO" id="GO:0008193">
    <property type="term" value="F:tRNA guanylyltransferase activity"/>
    <property type="evidence" value="ECO:0007669"/>
    <property type="project" value="UniProtKB-EC"/>
</dbReference>
<evidence type="ECO:0000313" key="15">
    <source>
        <dbReference type="Proteomes" id="UP000268727"/>
    </source>
</evidence>
<dbReference type="Gene3D" id="3.30.70.3000">
    <property type="match status" value="1"/>
</dbReference>
<dbReference type="EC" id="2.7.7.79" evidence="3"/>
<comment type="caution">
    <text evidence="14">The sequence shown here is derived from an EMBL/GenBank/DDBJ whole genome shotgun (WGS) entry which is preliminary data.</text>
</comment>
<sequence>MRWSDLESGQRAGEWFHGLTAPSGMWVVVRVDGRGFSRFTEERFDKPFDVRFSGLMVETAQALLTEFGARYAYTESDEISIVLDPRHDMFGRGVEKLVSVSAGVASAAFTHAAGEPAHFDSRVWIGAGPGDVLDYASWRQADATRCALNGWCYWTLRKAGASRREATGRLEGTTTAAKHELLLGHGTDFDDLPAWQRRGIGLWWEEHSRAGRDPVRGVDVTTTRRRVHVEHDLPVRDAYRALVHRLVTGSPELAGSPAAVAPPEVGAQEGAP</sequence>
<dbReference type="EMBL" id="RJKM01000001">
    <property type="protein sequence ID" value="ROP37097.1"/>
    <property type="molecule type" value="Genomic_DNA"/>
</dbReference>
<keyword evidence="10" id="KW-0342">GTP-binding</keyword>
<evidence type="ECO:0000256" key="9">
    <source>
        <dbReference type="ARBA" id="ARBA00022842"/>
    </source>
</evidence>
<feature type="domain" description="tRNAHis guanylyltransferase catalytic" evidence="12">
    <location>
        <begin position="22"/>
        <end position="123"/>
    </location>
</feature>
<dbReference type="InterPro" id="IPR007537">
    <property type="entry name" value="tRNAHis_GuaTrfase_Thg1"/>
</dbReference>
<organism evidence="14 15">
    <name type="scientific">Saccharothrix texasensis</name>
    <dbReference type="NCBI Taxonomy" id="103734"/>
    <lineage>
        <taxon>Bacteria</taxon>
        <taxon>Bacillati</taxon>
        <taxon>Actinomycetota</taxon>
        <taxon>Actinomycetes</taxon>
        <taxon>Pseudonocardiales</taxon>
        <taxon>Pseudonocardiaceae</taxon>
        <taxon>Saccharothrix</taxon>
    </lineage>
</organism>
<evidence type="ECO:0000256" key="4">
    <source>
        <dbReference type="ARBA" id="ARBA00022679"/>
    </source>
</evidence>
<dbReference type="GO" id="GO:0006400">
    <property type="term" value="P:tRNA modification"/>
    <property type="evidence" value="ECO:0007669"/>
    <property type="project" value="InterPro"/>
</dbReference>
<evidence type="ECO:0000256" key="3">
    <source>
        <dbReference type="ARBA" id="ARBA00012511"/>
    </source>
</evidence>
<name>A0A3N1H3K5_9PSEU</name>
<evidence type="ECO:0000256" key="1">
    <source>
        <dbReference type="ARBA" id="ARBA00001946"/>
    </source>
</evidence>
<evidence type="ECO:0000256" key="11">
    <source>
        <dbReference type="SAM" id="MobiDB-lite"/>
    </source>
</evidence>
<dbReference type="InterPro" id="IPR024956">
    <property type="entry name" value="tRNAHis_GuaTrfase_cat"/>
</dbReference>
<accession>A0A3N1H3K5</accession>
<evidence type="ECO:0000256" key="5">
    <source>
        <dbReference type="ARBA" id="ARBA00022694"/>
    </source>
</evidence>
<dbReference type="RefSeq" id="WP_123742954.1">
    <property type="nucleotide sequence ID" value="NZ_RJKM01000001.1"/>
</dbReference>
<feature type="region of interest" description="Disordered" evidence="11">
    <location>
        <begin position="252"/>
        <end position="272"/>
    </location>
</feature>
<gene>
    <name evidence="14" type="ORF">EDD40_2384</name>
</gene>
<keyword evidence="15" id="KW-1185">Reference proteome</keyword>
<comment type="cofactor">
    <cofactor evidence="1">
        <name>Mg(2+)</name>
        <dbReference type="ChEBI" id="CHEBI:18420"/>
    </cofactor>
</comment>
<dbReference type="InterPro" id="IPR025845">
    <property type="entry name" value="Thg1_C_dom"/>
</dbReference>
<keyword evidence="6 14" id="KW-0548">Nucleotidyltransferase</keyword>
<dbReference type="Pfam" id="PF14413">
    <property type="entry name" value="Thg1C"/>
    <property type="match status" value="1"/>
</dbReference>
<evidence type="ECO:0000259" key="13">
    <source>
        <dbReference type="Pfam" id="PF14413"/>
    </source>
</evidence>
<keyword evidence="7" id="KW-0479">Metal-binding</keyword>
<dbReference type="InterPro" id="IPR038469">
    <property type="entry name" value="tRNAHis_GuaTrfase_Thg1_sf"/>
</dbReference>
<keyword evidence="9" id="KW-0460">Magnesium</keyword>
<dbReference type="GO" id="GO:0000287">
    <property type="term" value="F:magnesium ion binding"/>
    <property type="evidence" value="ECO:0007669"/>
    <property type="project" value="InterPro"/>
</dbReference>
<keyword evidence="8" id="KW-0547">Nucleotide-binding</keyword>
<protein>
    <recommendedName>
        <fullName evidence="3">tRNA(His) guanylyltransferase</fullName>
        <ecNumber evidence="3">2.7.7.79</ecNumber>
    </recommendedName>
</protein>
<dbReference type="GO" id="GO:0005525">
    <property type="term" value="F:GTP binding"/>
    <property type="evidence" value="ECO:0007669"/>
    <property type="project" value="UniProtKB-KW"/>
</dbReference>
<keyword evidence="5" id="KW-0819">tRNA processing</keyword>
<evidence type="ECO:0000313" key="14">
    <source>
        <dbReference type="EMBL" id="ROP37097.1"/>
    </source>
</evidence>
<dbReference type="PANTHER" id="PTHR12729">
    <property type="entry name" value="TRNA(HIS) GUANYLYLTRANSFERASE-RELATED"/>
    <property type="match status" value="1"/>
</dbReference>
<dbReference type="AlphaFoldDB" id="A0A3N1H3K5"/>
<dbReference type="PANTHER" id="PTHR12729:SF6">
    <property type="entry name" value="TRNA(HIS) GUANYLYLTRANSFERASE-RELATED"/>
    <property type="match status" value="1"/>
</dbReference>
<reference evidence="14 15" key="1">
    <citation type="submission" date="2018-11" db="EMBL/GenBank/DDBJ databases">
        <title>Sequencing the genomes of 1000 actinobacteria strains.</title>
        <authorList>
            <person name="Klenk H.-P."/>
        </authorList>
    </citation>
    <scope>NUCLEOTIDE SEQUENCE [LARGE SCALE GENOMIC DNA]</scope>
    <source>
        <strain evidence="14 15">DSM 44231</strain>
    </source>
</reference>
<dbReference type="Pfam" id="PF04446">
    <property type="entry name" value="Thg1"/>
    <property type="match status" value="1"/>
</dbReference>
<evidence type="ECO:0000256" key="7">
    <source>
        <dbReference type="ARBA" id="ARBA00022723"/>
    </source>
</evidence>
<evidence type="ECO:0000256" key="6">
    <source>
        <dbReference type="ARBA" id="ARBA00022695"/>
    </source>
</evidence>
<keyword evidence="4 14" id="KW-0808">Transferase</keyword>
<feature type="domain" description="Thg1 C-terminal" evidence="13">
    <location>
        <begin position="132"/>
        <end position="212"/>
    </location>
</feature>
<proteinExistence type="inferred from homology"/>
<evidence type="ECO:0000256" key="8">
    <source>
        <dbReference type="ARBA" id="ARBA00022741"/>
    </source>
</evidence>
<dbReference type="Proteomes" id="UP000268727">
    <property type="component" value="Unassembled WGS sequence"/>
</dbReference>
<evidence type="ECO:0000256" key="10">
    <source>
        <dbReference type="ARBA" id="ARBA00023134"/>
    </source>
</evidence>
<comment type="similarity">
    <text evidence="2">Belongs to the tRNA(His) guanylyltransferase family.</text>
</comment>